<evidence type="ECO:0000256" key="1">
    <source>
        <dbReference type="SAM" id="MobiDB-lite"/>
    </source>
</evidence>
<evidence type="ECO:0000313" key="2">
    <source>
        <dbReference type="EMBL" id="OCT71511.1"/>
    </source>
</evidence>
<dbReference type="Proteomes" id="UP000694892">
    <property type="component" value="Chromosome 7L"/>
</dbReference>
<gene>
    <name evidence="2" type="ORF">XELAEV_18034487mg</name>
</gene>
<dbReference type="EMBL" id="CM004478">
    <property type="protein sequence ID" value="OCT71511.1"/>
    <property type="molecule type" value="Genomic_DNA"/>
</dbReference>
<evidence type="ECO:0000313" key="3">
    <source>
        <dbReference type="Proteomes" id="UP000694892"/>
    </source>
</evidence>
<proteinExistence type="predicted"/>
<sequence length="73" mass="8487">MTIRQSPSHNPLSLSFPYEQRRRRHMLRVPGSFQRTVCRLLQPPRPPRSLRHSELTHSTANRSAAPVRCNEAD</sequence>
<accession>A0A974CF10</accession>
<organism evidence="2 3">
    <name type="scientific">Xenopus laevis</name>
    <name type="common">African clawed frog</name>
    <dbReference type="NCBI Taxonomy" id="8355"/>
    <lineage>
        <taxon>Eukaryota</taxon>
        <taxon>Metazoa</taxon>
        <taxon>Chordata</taxon>
        <taxon>Craniata</taxon>
        <taxon>Vertebrata</taxon>
        <taxon>Euteleostomi</taxon>
        <taxon>Amphibia</taxon>
        <taxon>Batrachia</taxon>
        <taxon>Anura</taxon>
        <taxon>Pipoidea</taxon>
        <taxon>Pipidae</taxon>
        <taxon>Xenopodinae</taxon>
        <taxon>Xenopus</taxon>
        <taxon>Xenopus</taxon>
    </lineage>
</organism>
<protein>
    <submittedName>
        <fullName evidence="2">Uncharacterized protein</fullName>
    </submittedName>
</protein>
<name>A0A974CF10_XENLA</name>
<feature type="region of interest" description="Disordered" evidence="1">
    <location>
        <begin position="42"/>
        <end position="73"/>
    </location>
</feature>
<reference evidence="3" key="1">
    <citation type="journal article" date="2016" name="Nature">
        <title>Genome evolution in the allotetraploid frog Xenopus laevis.</title>
        <authorList>
            <person name="Session A.M."/>
            <person name="Uno Y."/>
            <person name="Kwon T."/>
            <person name="Chapman J.A."/>
            <person name="Toyoda A."/>
            <person name="Takahashi S."/>
            <person name="Fukui A."/>
            <person name="Hikosaka A."/>
            <person name="Suzuki A."/>
            <person name="Kondo M."/>
            <person name="van Heeringen S.J."/>
            <person name="Quigley I."/>
            <person name="Heinz S."/>
            <person name="Ogino H."/>
            <person name="Ochi H."/>
            <person name="Hellsten U."/>
            <person name="Lyons J.B."/>
            <person name="Simakov O."/>
            <person name="Putnam N."/>
            <person name="Stites J."/>
            <person name="Kuroki Y."/>
            <person name="Tanaka T."/>
            <person name="Michiue T."/>
            <person name="Watanabe M."/>
            <person name="Bogdanovic O."/>
            <person name="Lister R."/>
            <person name="Georgiou G."/>
            <person name="Paranjpe S.S."/>
            <person name="van Kruijsbergen I."/>
            <person name="Shu S."/>
            <person name="Carlson J."/>
            <person name="Kinoshita T."/>
            <person name="Ohta Y."/>
            <person name="Mawaribuchi S."/>
            <person name="Jenkins J."/>
            <person name="Grimwood J."/>
            <person name="Schmutz J."/>
            <person name="Mitros T."/>
            <person name="Mozaffari S.V."/>
            <person name="Suzuki Y."/>
            <person name="Haramoto Y."/>
            <person name="Yamamoto T.S."/>
            <person name="Takagi C."/>
            <person name="Heald R."/>
            <person name="Miller K."/>
            <person name="Haudenschild C."/>
            <person name="Kitzman J."/>
            <person name="Nakayama T."/>
            <person name="Izutsu Y."/>
            <person name="Robert J."/>
            <person name="Fortriede J."/>
            <person name="Burns K."/>
            <person name="Lotay V."/>
            <person name="Karimi K."/>
            <person name="Yasuoka Y."/>
            <person name="Dichmann D.S."/>
            <person name="Flajnik M.F."/>
            <person name="Houston D.W."/>
            <person name="Shendure J."/>
            <person name="DuPasquier L."/>
            <person name="Vize P.D."/>
            <person name="Zorn A.M."/>
            <person name="Ito M."/>
            <person name="Marcotte E.M."/>
            <person name="Wallingford J.B."/>
            <person name="Ito Y."/>
            <person name="Asashima M."/>
            <person name="Ueno N."/>
            <person name="Matsuda Y."/>
            <person name="Veenstra G.J."/>
            <person name="Fujiyama A."/>
            <person name="Harland R.M."/>
            <person name="Taira M."/>
            <person name="Rokhsar D.S."/>
        </authorList>
    </citation>
    <scope>NUCLEOTIDE SEQUENCE [LARGE SCALE GENOMIC DNA]</scope>
    <source>
        <strain evidence="3">J</strain>
    </source>
</reference>
<dbReference type="AlphaFoldDB" id="A0A974CF10"/>